<keyword evidence="1" id="KW-0812">Transmembrane</keyword>
<gene>
    <name evidence="3" type="ORF">CKY28_13790</name>
</gene>
<sequence>MPLQLAPFARRHWFHVLLPFALLASYSMSATADWGAEARLGEAALLFDWCLFVPALYALHLRGTVGGRTLGLRVLAMACAGLWFARWLTPDASEVVLAAVAPLRWVRIAVLVVAEAAILVAVVRVAFSKKPDAAAIERRGVPPLLARLMLLEARFWRWVWSRLRGR</sequence>
<feature type="transmembrane region" description="Helical" evidence="1">
    <location>
        <begin position="39"/>
        <end position="58"/>
    </location>
</feature>
<keyword evidence="1" id="KW-0472">Membrane</keyword>
<keyword evidence="1" id="KW-1133">Transmembrane helix</keyword>
<evidence type="ECO:0000313" key="4">
    <source>
        <dbReference type="Proteomes" id="UP000218151"/>
    </source>
</evidence>
<dbReference type="OrthoDB" id="7432510at2"/>
<keyword evidence="2" id="KW-0732">Signal</keyword>
<evidence type="ECO:0000256" key="2">
    <source>
        <dbReference type="SAM" id="SignalP"/>
    </source>
</evidence>
<evidence type="ECO:0000256" key="1">
    <source>
        <dbReference type="SAM" id="Phobius"/>
    </source>
</evidence>
<feature type="transmembrane region" description="Helical" evidence="1">
    <location>
        <begin position="70"/>
        <end position="88"/>
    </location>
</feature>
<name>A0A2A2SD21_9SPHN</name>
<feature type="chain" id="PRO_5012019610" evidence="2">
    <location>
        <begin position="33"/>
        <end position="166"/>
    </location>
</feature>
<accession>A0A2A2SD21</accession>
<dbReference type="Proteomes" id="UP000218151">
    <property type="component" value="Unassembled WGS sequence"/>
</dbReference>
<organism evidence="3 4">
    <name type="scientific">Sphingomonas lenta</name>
    <dbReference type="NCBI Taxonomy" id="1141887"/>
    <lineage>
        <taxon>Bacteria</taxon>
        <taxon>Pseudomonadati</taxon>
        <taxon>Pseudomonadota</taxon>
        <taxon>Alphaproteobacteria</taxon>
        <taxon>Sphingomonadales</taxon>
        <taxon>Sphingomonadaceae</taxon>
        <taxon>Sphingomonas</taxon>
    </lineage>
</organism>
<comment type="caution">
    <text evidence="3">The sequence shown here is derived from an EMBL/GenBank/DDBJ whole genome shotgun (WGS) entry which is preliminary data.</text>
</comment>
<dbReference type="RefSeq" id="WP_095998937.1">
    <property type="nucleotide sequence ID" value="NZ_NSLI01000004.1"/>
</dbReference>
<proteinExistence type="predicted"/>
<reference evidence="4" key="1">
    <citation type="submission" date="2017-09" db="EMBL/GenBank/DDBJ databases">
        <authorList>
            <person name="Feng G."/>
            <person name="Zhu H."/>
        </authorList>
    </citation>
    <scope>NUCLEOTIDE SEQUENCE [LARGE SCALE GENOMIC DNA]</scope>
    <source>
        <strain evidence="4">1PNM-20</strain>
    </source>
</reference>
<dbReference type="EMBL" id="NSLI01000004">
    <property type="protein sequence ID" value="PAX07113.1"/>
    <property type="molecule type" value="Genomic_DNA"/>
</dbReference>
<dbReference type="AlphaFoldDB" id="A0A2A2SD21"/>
<keyword evidence="4" id="KW-1185">Reference proteome</keyword>
<feature type="signal peptide" evidence="2">
    <location>
        <begin position="1"/>
        <end position="32"/>
    </location>
</feature>
<protein>
    <submittedName>
        <fullName evidence="3">Uncharacterized protein</fullName>
    </submittedName>
</protein>
<feature type="transmembrane region" description="Helical" evidence="1">
    <location>
        <begin position="108"/>
        <end position="127"/>
    </location>
</feature>
<evidence type="ECO:0000313" key="3">
    <source>
        <dbReference type="EMBL" id="PAX07113.1"/>
    </source>
</evidence>